<dbReference type="EnsemblMetazoa" id="CLYHEMT023549.1">
    <property type="protein sequence ID" value="CLYHEMP023549.1"/>
    <property type="gene ID" value="CLYHEMG023549"/>
</dbReference>
<sequence length="705" mass="78835">GLALWGISGVAKFDISLLQGLLFGSLISAVDPVAVLAVFEEVHVHEILYMLVFGESVLNDAASVVLYRTFESLIAGTVNAEQIGLAFASFLVVSLGGTLIGIIFGLLTSFITKFTEHVRVIEPVFVFLMAYMSYLTAEIFHFSGIISILFCGIVMKPYVESNMSRKSHTTVKYFLKLLSSSADSIIFMFLGVSLVQYNHHFNYEFIVFTLIFITLFRAIGVAMLTFIANKFGRLEKVKKVEQFIMSYGGLRGAVAFSLAILIKSPDKMFTRTIVTTTITVVMFTTFIQGTTIKKLVDFLGVRRSEKRVKSMAEALNDRTLGYMVAGIEEIIGVHGHGFFGDVFELFNKKVLRPLLERDPDNPLDDQLLAHQRKIAFKYALDYASNPSSLFAKESDANMLNHITNNPSVAMHLALKAQDESQCTGDYCGVLDINALSERYNCPEDEQEQEETNHHSSDAFSHRKISSIIPKANRQYTKTYSNRRYTLNSLDEDVPIEDQVRRNRGKPQLAPHHSRPLGHPTHHGHGHHHHKKKGHSHKHHHGHHHSHSSKHKHHHHHSNIQEEDDGMEDAIINGNSSMIPLHEVESSASTRSDTPPQESGDEQGGRDVDDVDGEDDDDQGLVMHFSTDKNTIPPTIGFVPSLPIDQDESPQLSRHNVTQRDTLEVKNASKWRSYTLDSVDGSSQVIANRDAVLDIPAIIEDDSTDQ</sequence>
<dbReference type="OrthoDB" id="196264at2759"/>
<dbReference type="Gene3D" id="6.10.140.1330">
    <property type="match status" value="1"/>
</dbReference>
<organism evidence="13 14">
    <name type="scientific">Clytia hemisphaerica</name>
    <dbReference type="NCBI Taxonomy" id="252671"/>
    <lineage>
        <taxon>Eukaryota</taxon>
        <taxon>Metazoa</taxon>
        <taxon>Cnidaria</taxon>
        <taxon>Hydrozoa</taxon>
        <taxon>Hydroidolina</taxon>
        <taxon>Leptothecata</taxon>
        <taxon>Obeliida</taxon>
        <taxon>Clytiidae</taxon>
        <taxon>Clytia</taxon>
    </lineage>
</organism>
<feature type="compositionally biased region" description="Basic and acidic residues" evidence="10">
    <location>
        <begin position="450"/>
        <end position="460"/>
    </location>
</feature>
<dbReference type="InterPro" id="IPR004709">
    <property type="entry name" value="NaH_exchanger"/>
</dbReference>
<keyword evidence="7 11" id="KW-0472">Membrane</keyword>
<dbReference type="PANTHER" id="PTHR10110:SF98">
    <property type="entry name" value="SODIUM_HYDROGEN EXCHANGER"/>
    <property type="match status" value="1"/>
</dbReference>
<keyword evidence="3 9" id="KW-0812">Transmembrane</keyword>
<dbReference type="Proteomes" id="UP000594262">
    <property type="component" value="Unplaced"/>
</dbReference>
<feature type="region of interest" description="Disordered" evidence="10">
    <location>
        <begin position="442"/>
        <end position="465"/>
    </location>
</feature>
<evidence type="ECO:0000313" key="13">
    <source>
        <dbReference type="EnsemblMetazoa" id="CLYHEMP023549.1"/>
    </source>
</evidence>
<evidence type="ECO:0000256" key="11">
    <source>
        <dbReference type="SAM" id="Phobius"/>
    </source>
</evidence>
<evidence type="ECO:0000256" key="1">
    <source>
        <dbReference type="ARBA" id="ARBA00004141"/>
    </source>
</evidence>
<keyword evidence="5" id="KW-0915">Sodium</keyword>
<accession>A0A7M5XIP9</accession>
<dbReference type="Pfam" id="PF00999">
    <property type="entry name" value="Na_H_Exchanger"/>
    <property type="match status" value="1"/>
</dbReference>
<feature type="compositionally biased region" description="Basic residues" evidence="10">
    <location>
        <begin position="511"/>
        <end position="557"/>
    </location>
</feature>
<keyword evidence="14" id="KW-1185">Reference proteome</keyword>
<feature type="compositionally biased region" description="Acidic residues" evidence="10">
    <location>
        <begin position="608"/>
        <end position="618"/>
    </location>
</feature>
<dbReference type="PANTHER" id="PTHR10110">
    <property type="entry name" value="SODIUM/HYDROGEN EXCHANGER"/>
    <property type="match status" value="1"/>
</dbReference>
<dbReference type="GO" id="GO:0015385">
    <property type="term" value="F:sodium:proton antiporter activity"/>
    <property type="evidence" value="ECO:0007669"/>
    <property type="project" value="InterPro"/>
</dbReference>
<feature type="transmembrane region" description="Helical" evidence="11">
    <location>
        <begin position="87"/>
        <end position="111"/>
    </location>
</feature>
<dbReference type="GO" id="GO:0051453">
    <property type="term" value="P:regulation of intracellular pH"/>
    <property type="evidence" value="ECO:0007669"/>
    <property type="project" value="TreeGrafter"/>
</dbReference>
<feature type="domain" description="Cation/H+ exchanger transmembrane" evidence="12">
    <location>
        <begin position="7"/>
        <end position="296"/>
    </location>
</feature>
<reference evidence="13" key="1">
    <citation type="submission" date="2021-01" db="UniProtKB">
        <authorList>
            <consortium name="EnsemblMetazoa"/>
        </authorList>
    </citation>
    <scope>IDENTIFICATION</scope>
</reference>
<feature type="region of interest" description="Disordered" evidence="10">
    <location>
        <begin position="583"/>
        <end position="633"/>
    </location>
</feature>
<feature type="compositionally biased region" description="Polar residues" evidence="10">
    <location>
        <begin position="585"/>
        <end position="596"/>
    </location>
</feature>
<evidence type="ECO:0000256" key="9">
    <source>
        <dbReference type="RuleBase" id="RU003722"/>
    </source>
</evidence>
<keyword evidence="2 9" id="KW-0813">Transport</keyword>
<evidence type="ECO:0000256" key="10">
    <source>
        <dbReference type="SAM" id="MobiDB-lite"/>
    </source>
</evidence>
<protein>
    <recommendedName>
        <fullName evidence="9">Sodium/hydrogen exchanger</fullName>
    </recommendedName>
</protein>
<dbReference type="GO" id="GO:0015386">
    <property type="term" value="F:potassium:proton antiporter activity"/>
    <property type="evidence" value="ECO:0007669"/>
    <property type="project" value="TreeGrafter"/>
</dbReference>
<feature type="transmembrane region" description="Helical" evidence="11">
    <location>
        <begin position="20"/>
        <end position="40"/>
    </location>
</feature>
<feature type="region of interest" description="Disordered" evidence="10">
    <location>
        <begin position="501"/>
        <end position="561"/>
    </location>
</feature>
<keyword evidence="8 9" id="KW-0739">Sodium transport</keyword>
<dbReference type="InterPro" id="IPR006153">
    <property type="entry name" value="Cation/H_exchanger_TM"/>
</dbReference>
<dbReference type="InterPro" id="IPR018422">
    <property type="entry name" value="Cation/H_exchanger_CPA1"/>
</dbReference>
<proteinExistence type="inferred from homology"/>
<feature type="transmembrane region" description="Helical" evidence="11">
    <location>
        <begin position="171"/>
        <end position="193"/>
    </location>
</feature>
<evidence type="ECO:0000256" key="8">
    <source>
        <dbReference type="ARBA" id="ARBA00023201"/>
    </source>
</evidence>
<evidence type="ECO:0000256" key="5">
    <source>
        <dbReference type="ARBA" id="ARBA00023053"/>
    </source>
</evidence>
<evidence type="ECO:0000256" key="4">
    <source>
        <dbReference type="ARBA" id="ARBA00022989"/>
    </source>
</evidence>
<evidence type="ECO:0000313" key="14">
    <source>
        <dbReference type="Proteomes" id="UP000594262"/>
    </source>
</evidence>
<dbReference type="AlphaFoldDB" id="A0A7M5XIP9"/>
<dbReference type="NCBIfam" id="TIGR00840">
    <property type="entry name" value="b_cpa1"/>
    <property type="match status" value="1"/>
</dbReference>
<feature type="transmembrane region" description="Helical" evidence="11">
    <location>
        <begin position="240"/>
        <end position="262"/>
    </location>
</feature>
<feature type="transmembrane region" description="Helical" evidence="11">
    <location>
        <begin position="205"/>
        <end position="228"/>
    </location>
</feature>
<keyword evidence="6 9" id="KW-0406">Ion transport</keyword>
<comment type="subcellular location">
    <subcellularLocation>
        <location evidence="1">Membrane</location>
        <topology evidence="1">Multi-pass membrane protein</topology>
    </subcellularLocation>
</comment>
<comment type="similarity">
    <text evidence="9">Belongs to the monovalent cation:proton antiporter 1 (CPA1) transporter (TC 2.A.36) family.</text>
</comment>
<evidence type="ECO:0000256" key="3">
    <source>
        <dbReference type="ARBA" id="ARBA00022692"/>
    </source>
</evidence>
<evidence type="ECO:0000256" key="2">
    <source>
        <dbReference type="ARBA" id="ARBA00022448"/>
    </source>
</evidence>
<evidence type="ECO:0000256" key="7">
    <source>
        <dbReference type="ARBA" id="ARBA00023136"/>
    </source>
</evidence>
<evidence type="ECO:0000259" key="12">
    <source>
        <dbReference type="Pfam" id="PF00999"/>
    </source>
</evidence>
<keyword evidence="4 11" id="KW-1133">Transmembrane helix</keyword>
<keyword evidence="9" id="KW-0050">Antiport</keyword>
<dbReference type="GO" id="GO:0005886">
    <property type="term" value="C:plasma membrane"/>
    <property type="evidence" value="ECO:0007669"/>
    <property type="project" value="TreeGrafter"/>
</dbReference>
<dbReference type="GO" id="GO:0098719">
    <property type="term" value="P:sodium ion import across plasma membrane"/>
    <property type="evidence" value="ECO:0007669"/>
    <property type="project" value="TreeGrafter"/>
</dbReference>
<name>A0A7M5XIP9_9CNID</name>
<evidence type="ECO:0000256" key="6">
    <source>
        <dbReference type="ARBA" id="ARBA00023065"/>
    </source>
</evidence>
<feature type="transmembrane region" description="Helical" evidence="11">
    <location>
        <begin position="140"/>
        <end position="159"/>
    </location>
</feature>